<dbReference type="RefSeq" id="WP_232547070.1">
    <property type="nucleotide sequence ID" value="NZ_CP115965.1"/>
</dbReference>
<feature type="transmembrane region" description="Helical" evidence="1">
    <location>
        <begin position="156"/>
        <end position="179"/>
    </location>
</feature>
<dbReference type="Pfam" id="PF09819">
    <property type="entry name" value="ABC_cobalt"/>
    <property type="match status" value="1"/>
</dbReference>
<protein>
    <submittedName>
        <fullName evidence="2">ECF transporter S component</fullName>
    </submittedName>
</protein>
<dbReference type="Proteomes" id="UP001434337">
    <property type="component" value="Chromosome"/>
</dbReference>
<name>A0ABZ3C748_9ACTN</name>
<feature type="transmembrane region" description="Helical" evidence="1">
    <location>
        <begin position="128"/>
        <end position="150"/>
    </location>
</feature>
<evidence type="ECO:0000313" key="3">
    <source>
        <dbReference type="Proteomes" id="UP001434337"/>
    </source>
</evidence>
<proteinExistence type="predicted"/>
<organism evidence="2 3">
    <name type="scientific">Propioniciclava soli</name>
    <dbReference type="NCBI Taxonomy" id="2775081"/>
    <lineage>
        <taxon>Bacteria</taxon>
        <taxon>Bacillati</taxon>
        <taxon>Actinomycetota</taxon>
        <taxon>Actinomycetes</taxon>
        <taxon>Propionibacteriales</taxon>
        <taxon>Propionibacteriaceae</taxon>
        <taxon>Propioniciclava</taxon>
    </lineage>
</organism>
<keyword evidence="3" id="KW-1185">Reference proteome</keyword>
<evidence type="ECO:0000313" key="2">
    <source>
        <dbReference type="EMBL" id="WZW98385.1"/>
    </source>
</evidence>
<evidence type="ECO:0000256" key="1">
    <source>
        <dbReference type="SAM" id="Phobius"/>
    </source>
</evidence>
<accession>A0ABZ3C748</accession>
<keyword evidence="1" id="KW-0812">Transmembrane</keyword>
<dbReference type="InterPro" id="IPR017195">
    <property type="entry name" value="ABC_thiamin-permease_prd"/>
</dbReference>
<dbReference type="EMBL" id="CP115965">
    <property type="protein sequence ID" value="WZW98385.1"/>
    <property type="molecule type" value="Genomic_DNA"/>
</dbReference>
<gene>
    <name evidence="2" type="ORF">PCC79_16080</name>
</gene>
<feature type="transmembrane region" description="Helical" evidence="1">
    <location>
        <begin position="52"/>
        <end position="71"/>
    </location>
</feature>
<keyword evidence="1" id="KW-0472">Membrane</keyword>
<feature type="transmembrane region" description="Helical" evidence="1">
    <location>
        <begin position="12"/>
        <end position="32"/>
    </location>
</feature>
<sequence length="212" mass="22211">MTTSPRTPGTHPLTLAEIVSVVVLGVVFGFLYYALVLGWRALGVLMGPFGDLAQNVLIGGWIVVAPLAVFITRRPGTGILAEVAASVVEVVFLGSPVGPILLLSAFIQGLGAEVAFLLTGYRRYGLGVFLASGLTGAALSFVYATIRFGWWGQDLFALRLGLHLTSGVVLCGLLAWAVARALLRSGVLRDLPAGRAERAERARGALAPAGQE</sequence>
<keyword evidence="1" id="KW-1133">Transmembrane helix</keyword>
<reference evidence="2 3" key="1">
    <citation type="journal article" date="2023" name="Environ Microbiome">
        <title>A coral-associated actinobacterium mitigates coral bleaching under heat stress.</title>
        <authorList>
            <person name="Li J."/>
            <person name="Zou Y."/>
            <person name="Li Q."/>
            <person name="Zhang J."/>
            <person name="Bourne D.G."/>
            <person name="Lyu Y."/>
            <person name="Liu C."/>
            <person name="Zhang S."/>
        </authorList>
    </citation>
    <scope>NUCLEOTIDE SEQUENCE [LARGE SCALE GENOMIC DNA]</scope>
    <source>
        <strain evidence="2 3">SCSIO 13291</strain>
    </source>
</reference>